<reference evidence="1" key="1">
    <citation type="submission" date="2015-06" db="EMBL/GenBank/DDBJ databases">
        <authorList>
            <person name="Nguyen H."/>
        </authorList>
    </citation>
    <scope>NUCLEOTIDE SEQUENCE</scope>
    <source>
        <strain evidence="1">DAOM 180753</strain>
    </source>
</reference>
<evidence type="ECO:0000313" key="1">
    <source>
        <dbReference type="EMBL" id="KAJ9481168.1"/>
    </source>
</evidence>
<evidence type="ECO:0000313" key="2">
    <source>
        <dbReference type="Proteomes" id="UP001227192"/>
    </source>
</evidence>
<sequence>MFTANTETMDSPDHKPDLCPPLEHEDLFSVHPADQAAEPWLSPELILPQDRQSQAINESFQLLPEEPRQLIQPNAQIALQDTGILRLWDTYNAKNAEGQHLEKENEALRIANINLLEQQGQLERHHADQEALMAYYGRIFAKVRGGIVGLISDWEGSPGDATSEKVDVIH</sequence>
<name>A0AAI9X2J8_PENTH</name>
<keyword evidence="2" id="KW-1185">Reference proteome</keyword>
<proteinExistence type="predicted"/>
<protein>
    <submittedName>
        <fullName evidence="1">Uncharacterized protein</fullName>
    </submittedName>
</protein>
<comment type="caution">
    <text evidence="1">The sequence shown here is derived from an EMBL/GenBank/DDBJ whole genome shotgun (WGS) entry which is preliminary data.</text>
</comment>
<dbReference type="AlphaFoldDB" id="A0AAI9X2J8"/>
<reference evidence="1" key="2">
    <citation type="journal article" date="2016" name="Fungal Biol.">
        <title>Ochratoxin A production by Penicillium thymicola.</title>
        <authorList>
            <person name="Nguyen H.D.T."/>
            <person name="McMullin D.R."/>
            <person name="Ponomareva E."/>
            <person name="Riley R."/>
            <person name="Pomraning K.R."/>
            <person name="Baker S.E."/>
            <person name="Seifert K.A."/>
        </authorList>
    </citation>
    <scope>NUCLEOTIDE SEQUENCE</scope>
    <source>
        <strain evidence="1">DAOM 180753</strain>
    </source>
</reference>
<accession>A0AAI9X2J8</accession>
<organism evidence="1 2">
    <name type="scientific">Penicillium thymicola</name>
    <dbReference type="NCBI Taxonomy" id="293382"/>
    <lineage>
        <taxon>Eukaryota</taxon>
        <taxon>Fungi</taxon>
        <taxon>Dikarya</taxon>
        <taxon>Ascomycota</taxon>
        <taxon>Pezizomycotina</taxon>
        <taxon>Eurotiomycetes</taxon>
        <taxon>Eurotiomycetidae</taxon>
        <taxon>Eurotiales</taxon>
        <taxon>Aspergillaceae</taxon>
        <taxon>Penicillium</taxon>
    </lineage>
</organism>
<gene>
    <name evidence="1" type="ORF">VN97_g12333</name>
</gene>
<dbReference type="EMBL" id="LACB01000882">
    <property type="protein sequence ID" value="KAJ9481168.1"/>
    <property type="molecule type" value="Genomic_DNA"/>
</dbReference>
<dbReference type="Proteomes" id="UP001227192">
    <property type="component" value="Unassembled WGS sequence"/>
</dbReference>